<sequence length="362" mass="38061">MNAVKKSLLMLTGCLLAFGSAARAADILSDETLAQCFVKASPSTIAIAPKSKTGPFRIAFSNSLYGNNWRTEMLNSVSAYVKQPDVASHVKEFKIYNAGNDVAQQIAQIREMILSGYDAIVVNAASSSGLDSVLNQAAKRGIVVVSFDNVVTTTKSINVNEDQREMGRQWAEFLVGKVADGKSILMVHGLAGTTVDNDQADGAMSVFRQHPNLKIINVYGNWDVGTNQKVTADALSTNHDIGGVWGTEGATGALQAFLQLNMPVVPMTGESDNGFMRLAAEHHVPALVIGQSPSLASAGVLAAIASLSGKSLPQSASIPLAPVTTDQMKPAADYFPDLPGSFVTDINIAKCGIAIPVGAVVK</sequence>
<dbReference type="GO" id="GO:0030313">
    <property type="term" value="C:cell envelope"/>
    <property type="evidence" value="ECO:0007669"/>
    <property type="project" value="UniProtKB-SubCell"/>
</dbReference>
<evidence type="ECO:0000256" key="1">
    <source>
        <dbReference type="ARBA" id="ARBA00004196"/>
    </source>
</evidence>
<evidence type="ECO:0000259" key="5">
    <source>
        <dbReference type="Pfam" id="PF13407"/>
    </source>
</evidence>
<organism evidence="6 7">
    <name type="scientific">Lichenicola cladoniae</name>
    <dbReference type="NCBI Taxonomy" id="1484109"/>
    <lineage>
        <taxon>Bacteria</taxon>
        <taxon>Pseudomonadati</taxon>
        <taxon>Pseudomonadota</taxon>
        <taxon>Alphaproteobacteria</taxon>
        <taxon>Acetobacterales</taxon>
        <taxon>Acetobacteraceae</taxon>
        <taxon>Lichenicola</taxon>
    </lineage>
</organism>
<keyword evidence="7" id="KW-1185">Reference proteome</keyword>
<feature type="domain" description="Periplasmic binding protein" evidence="5">
    <location>
        <begin position="58"/>
        <end position="310"/>
    </location>
</feature>
<dbReference type="KEGG" id="lck:HN018_20930"/>
<proteinExistence type="inferred from homology"/>
<dbReference type="PANTHER" id="PTHR46847">
    <property type="entry name" value="D-ALLOSE-BINDING PERIPLASMIC PROTEIN-RELATED"/>
    <property type="match status" value="1"/>
</dbReference>
<evidence type="ECO:0000256" key="3">
    <source>
        <dbReference type="ARBA" id="ARBA00022729"/>
    </source>
</evidence>
<dbReference type="Proteomes" id="UP000500767">
    <property type="component" value="Chromosome"/>
</dbReference>
<comment type="subcellular location">
    <subcellularLocation>
        <location evidence="1">Cell envelope</location>
    </subcellularLocation>
</comment>
<accession>A0A6M8HV10</accession>
<name>A0A6M8HV10_9PROT</name>
<keyword evidence="3 4" id="KW-0732">Signal</keyword>
<evidence type="ECO:0000256" key="4">
    <source>
        <dbReference type="SAM" id="SignalP"/>
    </source>
</evidence>
<dbReference type="SUPFAM" id="SSF53822">
    <property type="entry name" value="Periplasmic binding protein-like I"/>
    <property type="match status" value="1"/>
</dbReference>
<dbReference type="PANTHER" id="PTHR46847:SF1">
    <property type="entry name" value="D-ALLOSE-BINDING PERIPLASMIC PROTEIN-RELATED"/>
    <property type="match status" value="1"/>
</dbReference>
<dbReference type="Gene3D" id="3.40.50.2300">
    <property type="match status" value="2"/>
</dbReference>
<protein>
    <submittedName>
        <fullName evidence="6">Substrate-binding domain-containing protein</fullName>
    </submittedName>
</protein>
<dbReference type="Pfam" id="PF13407">
    <property type="entry name" value="Peripla_BP_4"/>
    <property type="match status" value="1"/>
</dbReference>
<dbReference type="GO" id="GO:0030246">
    <property type="term" value="F:carbohydrate binding"/>
    <property type="evidence" value="ECO:0007669"/>
    <property type="project" value="UniProtKB-ARBA"/>
</dbReference>
<feature type="chain" id="PRO_5027030611" evidence="4">
    <location>
        <begin position="25"/>
        <end position="362"/>
    </location>
</feature>
<comment type="similarity">
    <text evidence="2">Belongs to the bacterial solute-binding protein 2 family.</text>
</comment>
<evidence type="ECO:0000313" key="7">
    <source>
        <dbReference type="Proteomes" id="UP000500767"/>
    </source>
</evidence>
<reference evidence="6 7" key="1">
    <citation type="journal article" date="2014" name="World J. Microbiol. Biotechnol.">
        <title>Biodiversity and physiological characteristics of Antarctic and Arctic lichens-associated bacteria.</title>
        <authorList>
            <person name="Lee Y.M."/>
            <person name="Kim E.H."/>
            <person name="Lee H.K."/>
            <person name="Hong S.G."/>
        </authorList>
    </citation>
    <scope>NUCLEOTIDE SEQUENCE [LARGE SCALE GENOMIC DNA]</scope>
    <source>
        <strain evidence="6 7">PAMC 26569</strain>
    </source>
</reference>
<feature type="signal peptide" evidence="4">
    <location>
        <begin position="1"/>
        <end position="24"/>
    </location>
</feature>
<gene>
    <name evidence="6" type="ORF">HN018_20930</name>
</gene>
<dbReference type="EMBL" id="CP053708">
    <property type="protein sequence ID" value="QKE92168.1"/>
    <property type="molecule type" value="Genomic_DNA"/>
</dbReference>
<dbReference type="InterPro" id="IPR025997">
    <property type="entry name" value="SBP_2_dom"/>
</dbReference>
<dbReference type="InterPro" id="IPR028082">
    <property type="entry name" value="Peripla_BP_I"/>
</dbReference>
<evidence type="ECO:0000313" key="6">
    <source>
        <dbReference type="EMBL" id="QKE92168.1"/>
    </source>
</evidence>
<evidence type="ECO:0000256" key="2">
    <source>
        <dbReference type="ARBA" id="ARBA00007639"/>
    </source>
</evidence>
<dbReference type="AlphaFoldDB" id="A0A6M8HV10"/>